<organism evidence="9 10">
    <name type="scientific">Plenodomus tracheiphilus IPT5</name>
    <dbReference type="NCBI Taxonomy" id="1408161"/>
    <lineage>
        <taxon>Eukaryota</taxon>
        <taxon>Fungi</taxon>
        <taxon>Dikarya</taxon>
        <taxon>Ascomycota</taxon>
        <taxon>Pezizomycotina</taxon>
        <taxon>Dothideomycetes</taxon>
        <taxon>Pleosporomycetidae</taxon>
        <taxon>Pleosporales</taxon>
        <taxon>Pleosporineae</taxon>
        <taxon>Leptosphaeriaceae</taxon>
        <taxon>Plenodomus</taxon>
    </lineage>
</organism>
<comment type="subcellular location">
    <subcellularLocation>
        <location evidence="1 6">Nucleus</location>
    </subcellularLocation>
</comment>
<dbReference type="EMBL" id="MU006294">
    <property type="protein sequence ID" value="KAF2853790.1"/>
    <property type="molecule type" value="Genomic_DNA"/>
</dbReference>
<evidence type="ECO:0000256" key="3">
    <source>
        <dbReference type="ARBA" id="ARBA00014804"/>
    </source>
</evidence>
<comment type="similarity">
    <text evidence="2 6">Belongs to the GINS4/SLD5 family.</text>
</comment>
<evidence type="ECO:0000256" key="6">
    <source>
        <dbReference type="PIRNR" id="PIRNR007764"/>
    </source>
</evidence>
<dbReference type="Gene3D" id="3.40.5.60">
    <property type="match status" value="1"/>
</dbReference>
<dbReference type="PIRSF" id="PIRSF007764">
    <property type="entry name" value="Sld5"/>
    <property type="match status" value="1"/>
</dbReference>
<evidence type="ECO:0000313" key="10">
    <source>
        <dbReference type="Proteomes" id="UP000799423"/>
    </source>
</evidence>
<keyword evidence="4 6" id="KW-0235">DNA replication</keyword>
<dbReference type="GO" id="GO:0000811">
    <property type="term" value="C:GINS complex"/>
    <property type="evidence" value="ECO:0007669"/>
    <property type="project" value="UniProtKB-UniRule"/>
</dbReference>
<dbReference type="Gene3D" id="1.20.58.1030">
    <property type="match status" value="1"/>
</dbReference>
<dbReference type="Proteomes" id="UP000799423">
    <property type="component" value="Unassembled WGS sequence"/>
</dbReference>
<evidence type="ECO:0000256" key="5">
    <source>
        <dbReference type="ARBA" id="ARBA00023242"/>
    </source>
</evidence>
<evidence type="ECO:0000256" key="1">
    <source>
        <dbReference type="ARBA" id="ARBA00004123"/>
    </source>
</evidence>
<sequence>MDIDDLLAEVAVDSTPQETRDLQELTRCWVAERVAPEILPWPSELMERVLDRIRRQIEMVEDQTGSMDPKTNFKLIIIQTELERFKFLVRSFLRARIKKIDSHPLHIRELHEQSIDTLRPLLSSAESQYLESHQSLLSAHYSSSFLGQFPAALRRLDDTTGGVSMIEKPDEDKAVFVRALRDVGEIFVEGTDRRFEMKRGDVWVVRWSAVRAWAVGSGTGDVELI</sequence>
<evidence type="ECO:0000313" key="9">
    <source>
        <dbReference type="EMBL" id="KAF2853790.1"/>
    </source>
</evidence>
<dbReference type="Pfam" id="PF05916">
    <property type="entry name" value="Sld5"/>
    <property type="match status" value="1"/>
</dbReference>
<feature type="domain" description="DNA replication complex GINS protein SLD5 C-terminal" evidence="8">
    <location>
        <begin position="169"/>
        <end position="225"/>
    </location>
</feature>
<evidence type="ECO:0000259" key="7">
    <source>
        <dbReference type="Pfam" id="PF05916"/>
    </source>
</evidence>
<evidence type="ECO:0000256" key="4">
    <source>
        <dbReference type="ARBA" id="ARBA00022705"/>
    </source>
</evidence>
<proteinExistence type="inferred from homology"/>
<dbReference type="InterPro" id="IPR038749">
    <property type="entry name" value="Sld5_GINS_A"/>
</dbReference>
<feature type="domain" description="GINS subunit" evidence="7">
    <location>
        <begin position="58"/>
        <end position="144"/>
    </location>
</feature>
<dbReference type="AlphaFoldDB" id="A0A6A7BEG3"/>
<dbReference type="PANTHER" id="PTHR21206:SF0">
    <property type="entry name" value="DNA REPLICATION COMPLEX GINS PROTEIN SLD5"/>
    <property type="match status" value="1"/>
</dbReference>
<dbReference type="PANTHER" id="PTHR21206">
    <property type="entry name" value="SLD5 PROTEIN"/>
    <property type="match status" value="1"/>
</dbReference>
<dbReference type="CDD" id="cd21692">
    <property type="entry name" value="GINS_B_Sld5"/>
    <property type="match status" value="1"/>
</dbReference>
<dbReference type="OrthoDB" id="338231at2759"/>
<dbReference type="GO" id="GO:0006261">
    <property type="term" value="P:DNA-templated DNA replication"/>
    <property type="evidence" value="ECO:0007669"/>
    <property type="project" value="InterPro"/>
</dbReference>
<comment type="function">
    <text evidence="6">The GINS complex plays an essential role in the initiation of DNA replication.</text>
</comment>
<reference evidence="9" key="1">
    <citation type="submission" date="2020-01" db="EMBL/GenBank/DDBJ databases">
        <authorList>
            <consortium name="DOE Joint Genome Institute"/>
            <person name="Haridas S."/>
            <person name="Albert R."/>
            <person name="Binder M."/>
            <person name="Bloem J."/>
            <person name="Labutti K."/>
            <person name="Salamov A."/>
            <person name="Andreopoulos B."/>
            <person name="Baker S.E."/>
            <person name="Barry K."/>
            <person name="Bills G."/>
            <person name="Bluhm B.H."/>
            <person name="Cannon C."/>
            <person name="Castanera R."/>
            <person name="Culley D.E."/>
            <person name="Daum C."/>
            <person name="Ezra D."/>
            <person name="Gonzalez J.B."/>
            <person name="Henrissat B."/>
            <person name="Kuo A."/>
            <person name="Liang C."/>
            <person name="Lipzen A."/>
            <person name="Lutzoni F."/>
            <person name="Magnuson J."/>
            <person name="Mondo S."/>
            <person name="Nolan M."/>
            <person name="Ohm R."/>
            <person name="Pangilinan J."/>
            <person name="Park H.-J."/>
            <person name="Ramirez L."/>
            <person name="Alfaro M."/>
            <person name="Sun H."/>
            <person name="Tritt A."/>
            <person name="Yoshinaga Y."/>
            <person name="Zwiers L.-H."/>
            <person name="Turgeon B.G."/>
            <person name="Goodwin S.B."/>
            <person name="Spatafora J.W."/>
            <person name="Crous P.W."/>
            <person name="Grigoriev I.V."/>
        </authorList>
    </citation>
    <scope>NUCLEOTIDE SEQUENCE</scope>
    <source>
        <strain evidence="9">IPT5</strain>
    </source>
</reference>
<dbReference type="SUPFAM" id="SSF158573">
    <property type="entry name" value="GINS helical bundle-like"/>
    <property type="match status" value="1"/>
</dbReference>
<accession>A0A6A7BEG3</accession>
<dbReference type="GO" id="GO:0000727">
    <property type="term" value="P:double-strand break repair via break-induced replication"/>
    <property type="evidence" value="ECO:0007669"/>
    <property type="project" value="TreeGrafter"/>
</dbReference>
<keyword evidence="5 6" id="KW-0539">Nucleus</keyword>
<evidence type="ECO:0000256" key="2">
    <source>
        <dbReference type="ARBA" id="ARBA00008187"/>
    </source>
</evidence>
<keyword evidence="10" id="KW-1185">Reference proteome</keyword>
<dbReference type="InterPro" id="IPR021151">
    <property type="entry name" value="GINS_A"/>
</dbReference>
<dbReference type="InterPro" id="IPR008591">
    <property type="entry name" value="GINS_Sld5"/>
</dbReference>
<evidence type="ECO:0000259" key="8">
    <source>
        <dbReference type="Pfam" id="PF16922"/>
    </source>
</evidence>
<dbReference type="SUPFAM" id="SSF160059">
    <property type="entry name" value="PriA/YqbF domain"/>
    <property type="match status" value="1"/>
</dbReference>
<name>A0A6A7BEG3_9PLEO</name>
<protein>
    <recommendedName>
        <fullName evidence="3 6">DNA replication complex GINS protein SLD5</fullName>
    </recommendedName>
</protein>
<dbReference type="InterPro" id="IPR036224">
    <property type="entry name" value="GINS_bundle-like_dom_sf"/>
</dbReference>
<dbReference type="Pfam" id="PF16922">
    <property type="entry name" value="SLD5_C"/>
    <property type="match status" value="1"/>
</dbReference>
<dbReference type="CDD" id="cd11711">
    <property type="entry name" value="GINS_A_Sld5"/>
    <property type="match status" value="1"/>
</dbReference>
<dbReference type="InterPro" id="IPR031633">
    <property type="entry name" value="SLD5_C"/>
</dbReference>
<gene>
    <name evidence="9" type="ORF">T440DRAFT_289058</name>
</gene>